<dbReference type="EMBL" id="ULHB01000221">
    <property type="protein sequence ID" value="SYW86115.1"/>
    <property type="molecule type" value="Genomic_DNA"/>
</dbReference>
<dbReference type="OrthoDB" id="10336671at2759"/>
<evidence type="ECO:0000313" key="2">
    <source>
        <dbReference type="EMBL" id="SAM85254.1"/>
    </source>
</evidence>
<reference evidence="2" key="1">
    <citation type="submission" date="2016-04" db="EMBL/GenBank/DDBJ databases">
        <authorList>
            <person name="Evans L.H."/>
            <person name="Alamgir A."/>
            <person name="Owens N."/>
            <person name="Weber N.D."/>
            <person name="Virtaneva K."/>
            <person name="Barbian K."/>
            <person name="Babar A."/>
            <person name="Rosenke K."/>
        </authorList>
    </citation>
    <scope>NUCLEOTIDE SEQUENCE</scope>
    <source>
        <strain evidence="2">UB2112</strain>
    </source>
</reference>
<protein>
    <recommendedName>
        <fullName evidence="6">Arrestin-like N-terminal domain-containing protein</fullName>
    </recommendedName>
</protein>
<dbReference type="Proteomes" id="UP000658997">
    <property type="component" value="Unassembled WGS sequence"/>
</dbReference>
<evidence type="ECO:0000256" key="1">
    <source>
        <dbReference type="SAM" id="MobiDB-lite"/>
    </source>
</evidence>
<gene>
    <name evidence="3" type="ORF">UBRO2_05835</name>
    <name evidence="2" type="ORF">UBRO_07528</name>
</gene>
<proteinExistence type="predicted"/>
<evidence type="ECO:0000313" key="5">
    <source>
        <dbReference type="Proteomes" id="UP000658997"/>
    </source>
</evidence>
<feature type="region of interest" description="Disordered" evidence="1">
    <location>
        <begin position="275"/>
        <end position="302"/>
    </location>
</feature>
<reference evidence="4" key="2">
    <citation type="submission" date="2016-04" db="EMBL/GenBank/DDBJ databases">
        <authorList>
            <person name="Guldener U."/>
            <person name="Guldener U."/>
        </authorList>
    </citation>
    <scope>NUCLEOTIDE SEQUENCE [LARGE SCALE GENOMIC DNA]</scope>
    <source>
        <strain evidence="4">UB2112</strain>
    </source>
</reference>
<dbReference type="EMBL" id="LT558133">
    <property type="protein sequence ID" value="SAM85254.1"/>
    <property type="molecule type" value="Genomic_DNA"/>
</dbReference>
<evidence type="ECO:0000313" key="4">
    <source>
        <dbReference type="Proteomes" id="UP000179920"/>
    </source>
</evidence>
<feature type="compositionally biased region" description="Basic and acidic residues" evidence="1">
    <location>
        <begin position="286"/>
        <end position="297"/>
    </location>
</feature>
<organism evidence="2 4">
    <name type="scientific">Ustilago bromivora</name>
    <dbReference type="NCBI Taxonomy" id="307758"/>
    <lineage>
        <taxon>Eukaryota</taxon>
        <taxon>Fungi</taxon>
        <taxon>Dikarya</taxon>
        <taxon>Basidiomycota</taxon>
        <taxon>Ustilaginomycotina</taxon>
        <taxon>Ustilaginomycetes</taxon>
        <taxon>Ustilaginales</taxon>
        <taxon>Ustilaginaceae</taxon>
        <taxon>Ustilago</taxon>
    </lineage>
</organism>
<reference evidence="3" key="3">
    <citation type="submission" date="2018-08" db="EMBL/GenBank/DDBJ databases">
        <authorList>
            <person name="Guldener U."/>
        </authorList>
    </citation>
    <scope>NUCLEOTIDE SEQUENCE</scope>
    <source>
        <strain evidence="3">UB2</strain>
    </source>
</reference>
<dbReference type="AlphaFoldDB" id="A0A1K0HJN2"/>
<sequence length="396" mass="42893">MFLTLALSDSVLVLPATDDQLHRQHNVLDAPPQYFASSLGSSASLTSLLLHPSMSTSSLERSLTAYITLNVASESSCSTLTSLTAKLFGSESLSFEGGQFEQSWPINVNVRIPVPPHFILSPGKTYKFQANLPYPTTMSPSVQLFYGRMKYKAQVKVKVRSSSTLLSRSLLPAKTITAEEPLLVVQASQIEPGAFSKIKYVSADGLGSICISSSPSPLLLGGSTKVLLSLPDAEAKSRIQKVELSVVQDTRIRPRSGSSSSSARTHARPYIHLQLPPAQSQQQDFDSSRTKQLERSSDASTLDNNNVLEADFSISNDTDLQPTTLPGSDAAILLSHRLVLTVFYDGPDGDTSNQPKKFACSWPTTLAYPQALSRSVVDELPRYTQIDASSKISPIL</sequence>
<accession>A0A1K0HJN2</accession>
<evidence type="ECO:0008006" key="6">
    <source>
        <dbReference type="Google" id="ProtNLM"/>
    </source>
</evidence>
<name>A0A1K0HJN2_9BASI</name>
<dbReference type="Proteomes" id="UP000179920">
    <property type="component" value="Chromosome XVII"/>
</dbReference>
<evidence type="ECO:0000313" key="3">
    <source>
        <dbReference type="EMBL" id="SYW86115.1"/>
    </source>
</evidence>
<keyword evidence="5" id="KW-1185">Reference proteome</keyword>